<protein>
    <submittedName>
        <fullName evidence="2">Uncharacterized protein</fullName>
    </submittedName>
</protein>
<evidence type="ECO:0000256" key="1">
    <source>
        <dbReference type="SAM" id="MobiDB-lite"/>
    </source>
</evidence>
<dbReference type="AlphaFoldDB" id="A0A848LT66"/>
<organism evidence="2 3">
    <name type="scientific">Pyxidicoccus fallax</name>
    <dbReference type="NCBI Taxonomy" id="394095"/>
    <lineage>
        <taxon>Bacteria</taxon>
        <taxon>Pseudomonadati</taxon>
        <taxon>Myxococcota</taxon>
        <taxon>Myxococcia</taxon>
        <taxon>Myxococcales</taxon>
        <taxon>Cystobacterineae</taxon>
        <taxon>Myxococcaceae</taxon>
        <taxon>Pyxidicoccus</taxon>
    </lineage>
</organism>
<name>A0A848LT66_9BACT</name>
<gene>
    <name evidence="2" type="ORF">HG543_40970</name>
</gene>
<dbReference type="RefSeq" id="WP_169350374.1">
    <property type="nucleotide sequence ID" value="NZ_JABBJJ010000302.1"/>
</dbReference>
<sequence length="258" mass="28380">MNKLLGIASLVLASAALGVSLWGSGEKSAPAPVVQEAPVGASPADVEDLERRVRALEDTTLGLSRRLIALEQRPVVSADGGVVAGAPAALTAELEQLRAEVRSMVAGEALNSEGGRAYLKDAVRAVQDEMRTEQRETRQQAWMQTEAQAQTQRNERVRKFVSDARLNYNQEQTLTRRLQAEDTKRQALLQEVSAGTKSPRDVRQELRAEREQTDREMNALLDEGQKAQYQELRREERPMRGAGWGRGGGAGAQQQQQP</sequence>
<accession>A0A848LT66</accession>
<dbReference type="EMBL" id="JABBJJ010000302">
    <property type="protein sequence ID" value="NMO21178.1"/>
    <property type="molecule type" value="Genomic_DNA"/>
</dbReference>
<proteinExistence type="predicted"/>
<feature type="compositionally biased region" description="Basic and acidic residues" evidence="1">
    <location>
        <begin position="198"/>
        <end position="217"/>
    </location>
</feature>
<keyword evidence="3" id="KW-1185">Reference proteome</keyword>
<evidence type="ECO:0000313" key="3">
    <source>
        <dbReference type="Proteomes" id="UP000518300"/>
    </source>
</evidence>
<reference evidence="2 3" key="1">
    <citation type="submission" date="2020-04" db="EMBL/GenBank/DDBJ databases">
        <title>Draft genome of Pyxidicoccus fallax type strain.</title>
        <authorList>
            <person name="Whitworth D.E."/>
        </authorList>
    </citation>
    <scope>NUCLEOTIDE SEQUENCE [LARGE SCALE GENOMIC DNA]</scope>
    <source>
        <strain evidence="2 3">DSM 14698</strain>
    </source>
</reference>
<dbReference type="Proteomes" id="UP000518300">
    <property type="component" value="Unassembled WGS sequence"/>
</dbReference>
<evidence type="ECO:0000313" key="2">
    <source>
        <dbReference type="EMBL" id="NMO21178.1"/>
    </source>
</evidence>
<comment type="caution">
    <text evidence="2">The sequence shown here is derived from an EMBL/GenBank/DDBJ whole genome shotgun (WGS) entry which is preliminary data.</text>
</comment>
<feature type="region of interest" description="Disordered" evidence="1">
    <location>
        <begin position="189"/>
        <end position="258"/>
    </location>
</feature>
<feature type="compositionally biased region" description="Gly residues" evidence="1">
    <location>
        <begin position="242"/>
        <end position="251"/>
    </location>
</feature>